<dbReference type="RefSeq" id="WP_338003586.1">
    <property type="nucleotide sequence ID" value="NZ_JAOPKA010000005.1"/>
</dbReference>
<evidence type="ECO:0000256" key="1">
    <source>
        <dbReference type="SAM" id="MobiDB-lite"/>
    </source>
</evidence>
<dbReference type="SUPFAM" id="SSF101898">
    <property type="entry name" value="NHL repeat"/>
    <property type="match status" value="1"/>
</dbReference>
<comment type="caution">
    <text evidence="2">The sequence shown here is derived from an EMBL/GenBank/DDBJ whole genome shotgun (WGS) entry which is preliminary data.</text>
</comment>
<feature type="region of interest" description="Disordered" evidence="1">
    <location>
        <begin position="1"/>
        <end position="23"/>
    </location>
</feature>
<gene>
    <name evidence="2" type="ORF">OB960_10130</name>
</gene>
<evidence type="ECO:0000313" key="2">
    <source>
        <dbReference type="EMBL" id="MCU4741753.1"/>
    </source>
</evidence>
<reference evidence="2" key="1">
    <citation type="submission" date="2022-09" db="EMBL/GenBank/DDBJ databases">
        <title>Enrichment on poylsaccharides allowed isolation of novel metabolic and taxonomic groups of Haloarchaea.</title>
        <authorList>
            <person name="Sorokin D.Y."/>
            <person name="Elcheninov A.G."/>
            <person name="Khizhniak T.V."/>
            <person name="Kolganova T.V."/>
            <person name="Kublanov I.V."/>
        </authorList>
    </citation>
    <scope>NUCLEOTIDE SEQUENCE</scope>
    <source>
        <strain evidence="2">AArc-xg1-1</strain>
    </source>
</reference>
<dbReference type="InterPro" id="IPR015943">
    <property type="entry name" value="WD40/YVTN_repeat-like_dom_sf"/>
</dbReference>
<dbReference type="EMBL" id="JAOPKA010000005">
    <property type="protein sequence ID" value="MCU4741753.1"/>
    <property type="molecule type" value="Genomic_DNA"/>
</dbReference>
<accession>A0AAP2YZA6</accession>
<feature type="compositionally biased region" description="Basic and acidic residues" evidence="1">
    <location>
        <begin position="93"/>
        <end position="111"/>
    </location>
</feature>
<dbReference type="AlphaFoldDB" id="A0AAP2YZA6"/>
<protein>
    <submittedName>
        <fullName evidence="2">Uncharacterized protein</fullName>
    </submittedName>
</protein>
<sequence length="467" mass="48510">MSTHDTRASGGENEGGGGDGDRTGFGEFFRSYTKTWIHAVATAGLTAFGTLTFVHRWFAVLALAAYVVPPIVLYARRASDDESSAQRASAPSRDAKPTETTGTERAEDRQTETANRSEATPDGVNATEPRSEPPSVGEGRDRSDEEQHRSPRDDSENGPASDRDPDQPGGWQPVDTPTDETLLDGAVVDGSGAYAVGTCGVVLETAGGDGPSIVLEDGPGANANDLHGVDATADGAAVWVAGDNGAVGRIDVETGRHTDYSAPNNLTDNLSGIAVGGTASEETILLINGSGEVLRGRYDGERTDRETEAEPLTWDDPIKPGSGSSCSGVDLVDPSTGYCCDTSNGVFETTDGGQSFDRIGLESADGTLVAIAALEQGDCLVGADDGVVHRYDGPSWTPERVGDGSLAGLDRHGERTVACDEETIYERATPTADWECVELELEGALLGISIGSTGGVAVGEDGTIVEQ</sequence>
<name>A0AAP2YZA6_9EURY</name>
<dbReference type="Proteomes" id="UP001321018">
    <property type="component" value="Unassembled WGS sequence"/>
</dbReference>
<feature type="compositionally biased region" description="Basic and acidic residues" evidence="1">
    <location>
        <begin position="138"/>
        <end position="166"/>
    </location>
</feature>
<dbReference type="Gene3D" id="2.130.10.10">
    <property type="entry name" value="YVTN repeat-like/Quinoprotein amine dehydrogenase"/>
    <property type="match status" value="1"/>
</dbReference>
<organism evidence="2 3">
    <name type="scientific">Natronoglomus mannanivorans</name>
    <dbReference type="NCBI Taxonomy" id="2979990"/>
    <lineage>
        <taxon>Archaea</taxon>
        <taxon>Methanobacteriati</taxon>
        <taxon>Methanobacteriota</taxon>
        <taxon>Stenosarchaea group</taxon>
        <taxon>Halobacteria</taxon>
        <taxon>Halobacteriales</taxon>
        <taxon>Natrialbaceae</taxon>
        <taxon>Natronoglomus</taxon>
    </lineage>
</organism>
<proteinExistence type="predicted"/>
<feature type="region of interest" description="Disordered" evidence="1">
    <location>
        <begin position="300"/>
        <end position="325"/>
    </location>
</feature>
<evidence type="ECO:0000313" key="3">
    <source>
        <dbReference type="Proteomes" id="UP001321018"/>
    </source>
</evidence>
<feature type="region of interest" description="Disordered" evidence="1">
    <location>
        <begin position="78"/>
        <end position="184"/>
    </location>
</feature>